<feature type="transmembrane region" description="Helical" evidence="7">
    <location>
        <begin position="426"/>
        <end position="448"/>
    </location>
</feature>
<proteinExistence type="predicted"/>
<evidence type="ECO:0000256" key="6">
    <source>
        <dbReference type="SAM" id="MobiDB-lite"/>
    </source>
</evidence>
<dbReference type="Gene3D" id="1.20.1250.20">
    <property type="entry name" value="MFS general substrate transporter like domains"/>
    <property type="match status" value="2"/>
</dbReference>
<dbReference type="InterPro" id="IPR011701">
    <property type="entry name" value="MFS"/>
</dbReference>
<dbReference type="InterPro" id="IPR020846">
    <property type="entry name" value="MFS_dom"/>
</dbReference>
<feature type="transmembrane region" description="Helical" evidence="7">
    <location>
        <begin position="321"/>
        <end position="340"/>
    </location>
</feature>
<dbReference type="SUPFAM" id="SSF103473">
    <property type="entry name" value="MFS general substrate transporter"/>
    <property type="match status" value="1"/>
</dbReference>
<feature type="transmembrane region" description="Helical" evidence="7">
    <location>
        <begin position="214"/>
        <end position="234"/>
    </location>
</feature>
<evidence type="ECO:0000313" key="9">
    <source>
        <dbReference type="Proteomes" id="UP000192223"/>
    </source>
</evidence>
<keyword evidence="2" id="KW-0813">Transport</keyword>
<keyword evidence="3 7" id="KW-0812">Transmembrane</keyword>
<dbReference type="GeneID" id="108734130"/>
<evidence type="ECO:0000256" key="4">
    <source>
        <dbReference type="ARBA" id="ARBA00022989"/>
    </source>
</evidence>
<keyword evidence="4 7" id="KW-1133">Transmembrane helix</keyword>
<evidence type="ECO:0000256" key="3">
    <source>
        <dbReference type="ARBA" id="ARBA00022692"/>
    </source>
</evidence>
<feature type="transmembrane region" description="Helical" evidence="7">
    <location>
        <begin position="53"/>
        <end position="76"/>
    </location>
</feature>
<feature type="compositionally biased region" description="Polar residues" evidence="6">
    <location>
        <begin position="28"/>
        <end position="37"/>
    </location>
</feature>
<feature type="transmembrane region" description="Helical" evidence="7">
    <location>
        <begin position="186"/>
        <end position="208"/>
    </location>
</feature>
<dbReference type="KEGG" id="apln:108734130"/>
<evidence type="ECO:0000313" key="10">
    <source>
        <dbReference type="RefSeq" id="XP_025834586.1"/>
    </source>
</evidence>
<evidence type="ECO:0000256" key="2">
    <source>
        <dbReference type="ARBA" id="ARBA00022448"/>
    </source>
</evidence>
<feature type="domain" description="Major facilitator superfamily (MFS) profile" evidence="8">
    <location>
        <begin position="54"/>
        <end position="450"/>
    </location>
</feature>
<dbReference type="Pfam" id="PF07690">
    <property type="entry name" value="MFS_1"/>
    <property type="match status" value="2"/>
</dbReference>
<sequence length="492" mass="52881">MKQTLCNELPTLSKKISEKSAKSLQPKGATSESNTNNDEIDPSKRKFTLKQKLALVSLSIVDFVSYCSMSILAPFFPKESSQRGMSETVAGFVFSFYALVIFISSPIFGKLVPKFGLKTVFIGGLLLSGVCNILFGLIQYVEDSLTFTILCFVIRGTEALGAGAFSVSGYVAVVNIFPYNAGAVRGILETFVGLGLSVGPAIGGVLFAAGGFGLPFYVVGSFTIAMVPLNLCLLSTSKEYSNEEKEVSFRNTLKIPSVLITCFIIIVVAITWSFLEPTLEPHLRKFSLSPENVGLVFLLTSAMYGISSPFFGWITDSFNCYWYLMPTGLLFSGISLLFLGPSPMFVFLEDSVWLNIGAVAVLGIAVAMSLMPTMQSLLDGCVEGGLGEGLATQSVVSGLWGSVYAFGEVLGPVSGGASLQQFGFPMTSTIVAILNVISAIIAFTYFMSKTNNSDATIKYGINADTPCTGNYKDRNCEEAVSNDIIRQQQMNC</sequence>
<feature type="transmembrane region" description="Helical" evidence="7">
    <location>
        <begin position="88"/>
        <end position="108"/>
    </location>
</feature>
<dbReference type="PANTHER" id="PTHR23506:SF28">
    <property type="entry name" value="MFS-TYPE TRANSPORTER SLC18B1-LIKE PROTEIN"/>
    <property type="match status" value="1"/>
</dbReference>
<dbReference type="AlphaFoldDB" id="A0A7F5RF55"/>
<dbReference type="InterPro" id="IPR050930">
    <property type="entry name" value="MFS_Vesicular_Transporter"/>
</dbReference>
<feature type="transmembrane region" description="Helical" evidence="7">
    <location>
        <begin position="120"/>
        <end position="141"/>
    </location>
</feature>
<dbReference type="InterPro" id="IPR036259">
    <property type="entry name" value="MFS_trans_sf"/>
</dbReference>
<feature type="transmembrane region" description="Helical" evidence="7">
    <location>
        <begin position="352"/>
        <end position="373"/>
    </location>
</feature>
<organism evidence="9 10">
    <name type="scientific">Agrilus planipennis</name>
    <name type="common">Emerald ash borer</name>
    <name type="synonym">Agrilus marcopoli</name>
    <dbReference type="NCBI Taxonomy" id="224129"/>
    <lineage>
        <taxon>Eukaryota</taxon>
        <taxon>Metazoa</taxon>
        <taxon>Ecdysozoa</taxon>
        <taxon>Arthropoda</taxon>
        <taxon>Hexapoda</taxon>
        <taxon>Insecta</taxon>
        <taxon>Pterygota</taxon>
        <taxon>Neoptera</taxon>
        <taxon>Endopterygota</taxon>
        <taxon>Coleoptera</taxon>
        <taxon>Polyphaga</taxon>
        <taxon>Elateriformia</taxon>
        <taxon>Buprestoidea</taxon>
        <taxon>Buprestidae</taxon>
        <taxon>Agrilinae</taxon>
        <taxon>Agrilus</taxon>
    </lineage>
</organism>
<feature type="transmembrane region" description="Helical" evidence="7">
    <location>
        <begin position="147"/>
        <end position="174"/>
    </location>
</feature>
<dbReference type="PANTHER" id="PTHR23506">
    <property type="entry name" value="GH10249P"/>
    <property type="match status" value="1"/>
</dbReference>
<keyword evidence="9" id="KW-1185">Reference proteome</keyword>
<evidence type="ECO:0000256" key="5">
    <source>
        <dbReference type="ARBA" id="ARBA00023136"/>
    </source>
</evidence>
<name>A0A7F5RF55_AGRPL</name>
<dbReference type="Proteomes" id="UP000192223">
    <property type="component" value="Unplaced"/>
</dbReference>
<dbReference type="PROSITE" id="PS50850">
    <property type="entry name" value="MFS"/>
    <property type="match status" value="1"/>
</dbReference>
<feature type="transmembrane region" description="Helical" evidence="7">
    <location>
        <begin position="295"/>
        <end position="314"/>
    </location>
</feature>
<reference evidence="10" key="1">
    <citation type="submission" date="2025-08" db="UniProtKB">
        <authorList>
            <consortium name="RefSeq"/>
        </authorList>
    </citation>
    <scope>IDENTIFICATION</scope>
    <source>
        <tissue evidence="10">Entire body</tissue>
    </source>
</reference>
<dbReference type="InParanoid" id="A0A7F5RF55"/>
<dbReference type="GO" id="GO:0016020">
    <property type="term" value="C:membrane"/>
    <property type="evidence" value="ECO:0007669"/>
    <property type="project" value="UniProtKB-SubCell"/>
</dbReference>
<evidence type="ECO:0000256" key="7">
    <source>
        <dbReference type="SAM" id="Phobius"/>
    </source>
</evidence>
<feature type="transmembrane region" description="Helical" evidence="7">
    <location>
        <begin position="255"/>
        <end position="275"/>
    </location>
</feature>
<feature type="region of interest" description="Disordered" evidence="6">
    <location>
        <begin position="16"/>
        <end position="41"/>
    </location>
</feature>
<gene>
    <name evidence="10" type="primary">LOC108734130</name>
</gene>
<dbReference type="OrthoDB" id="446368at2759"/>
<accession>A0A7F5RF55</accession>
<protein>
    <submittedName>
        <fullName evidence="10">MFS-type transporter SLC18B1 isoform X1</fullName>
    </submittedName>
</protein>
<evidence type="ECO:0000259" key="8">
    <source>
        <dbReference type="PROSITE" id="PS50850"/>
    </source>
</evidence>
<feature type="transmembrane region" description="Helical" evidence="7">
    <location>
        <begin position="385"/>
        <end position="406"/>
    </location>
</feature>
<dbReference type="RefSeq" id="XP_025834586.1">
    <property type="nucleotide sequence ID" value="XM_025978801.1"/>
</dbReference>
<comment type="subcellular location">
    <subcellularLocation>
        <location evidence="1">Membrane</location>
        <topology evidence="1">Multi-pass membrane protein</topology>
    </subcellularLocation>
</comment>
<dbReference type="GO" id="GO:0022857">
    <property type="term" value="F:transmembrane transporter activity"/>
    <property type="evidence" value="ECO:0007669"/>
    <property type="project" value="InterPro"/>
</dbReference>
<keyword evidence="5 7" id="KW-0472">Membrane</keyword>
<evidence type="ECO:0000256" key="1">
    <source>
        <dbReference type="ARBA" id="ARBA00004141"/>
    </source>
</evidence>